<comment type="caution">
    <text evidence="1">The sequence shown here is derived from an EMBL/GenBank/DDBJ whole genome shotgun (WGS) entry which is preliminary data.</text>
</comment>
<sequence>MEHYLTTWNTSYLHATSTTVLLGTEKLTTSNSFYPKQNRLLFYRHKFTQQNGLLSGPKSDDEPFVVTTFPWIKLTRNDFEEPFNSPVPKGPYVDFVTEQFIATSNSYGIVSNSFYELEALYVDHCNLEFKPKTWCIGPLCLAEEVQSSSLQTKTKPCSYQKPTWLQWLDQKLVEGSTVLYVAFGTQARISSQQLHEITVGLEESKVNFLWVTRNSESELEDGFIERVKERGLVVREWVDQMAILRHESVQGFLSHCGWNSVLESLCAKVPILAWPMMAEQHVNARMVVEEIKVGLRVETSNGSVRGFVKSEGLERMVKELMEGEMGKEVRKKVKEFGEPAKKAVEEGGSSWHSLNQLIDELQALVGIS</sequence>
<dbReference type="Proteomes" id="UP000828048">
    <property type="component" value="Chromosome 8"/>
</dbReference>
<proteinExistence type="predicted"/>
<name>A0ACB7YD88_9ERIC</name>
<protein>
    <submittedName>
        <fullName evidence="1">Uncharacterized protein</fullName>
    </submittedName>
</protein>
<gene>
    <name evidence="1" type="ORF">Vadar_010465</name>
</gene>
<keyword evidence="2" id="KW-1185">Reference proteome</keyword>
<accession>A0ACB7YD88</accession>
<reference evidence="1 2" key="1">
    <citation type="journal article" date="2021" name="Hortic Res">
        <title>High-quality reference genome and annotation aids understanding of berry development for evergreen blueberry (Vaccinium darrowii).</title>
        <authorList>
            <person name="Yu J."/>
            <person name="Hulse-Kemp A.M."/>
            <person name="Babiker E."/>
            <person name="Staton M."/>
        </authorList>
    </citation>
    <scope>NUCLEOTIDE SEQUENCE [LARGE SCALE GENOMIC DNA]</scope>
    <source>
        <strain evidence="2">cv. NJ 8807/NJ 8810</strain>
        <tissue evidence="1">Young leaf</tissue>
    </source>
</reference>
<organism evidence="1 2">
    <name type="scientific">Vaccinium darrowii</name>
    <dbReference type="NCBI Taxonomy" id="229202"/>
    <lineage>
        <taxon>Eukaryota</taxon>
        <taxon>Viridiplantae</taxon>
        <taxon>Streptophyta</taxon>
        <taxon>Embryophyta</taxon>
        <taxon>Tracheophyta</taxon>
        <taxon>Spermatophyta</taxon>
        <taxon>Magnoliopsida</taxon>
        <taxon>eudicotyledons</taxon>
        <taxon>Gunneridae</taxon>
        <taxon>Pentapetalae</taxon>
        <taxon>asterids</taxon>
        <taxon>Ericales</taxon>
        <taxon>Ericaceae</taxon>
        <taxon>Vaccinioideae</taxon>
        <taxon>Vaccinieae</taxon>
        <taxon>Vaccinium</taxon>
    </lineage>
</organism>
<evidence type="ECO:0000313" key="2">
    <source>
        <dbReference type="Proteomes" id="UP000828048"/>
    </source>
</evidence>
<dbReference type="EMBL" id="CM037158">
    <property type="protein sequence ID" value="KAH7851356.1"/>
    <property type="molecule type" value="Genomic_DNA"/>
</dbReference>
<evidence type="ECO:0000313" key="1">
    <source>
        <dbReference type="EMBL" id="KAH7851356.1"/>
    </source>
</evidence>